<gene>
    <name evidence="3" type="ORF">C4900_13825</name>
</gene>
<protein>
    <submittedName>
        <fullName evidence="3">Uncharacterized protein</fullName>
    </submittedName>
</protein>
<comment type="caution">
    <text evidence="3">The sequence shown here is derived from an EMBL/GenBank/DDBJ whole genome shotgun (WGS) entry which is preliminary data.</text>
</comment>
<dbReference type="InterPro" id="IPR010505">
    <property type="entry name" value="MoaA_twitch"/>
</dbReference>
<proteinExistence type="predicted"/>
<dbReference type="EMBL" id="PSYR01000002">
    <property type="protein sequence ID" value="RCN56829.1"/>
    <property type="molecule type" value="Genomic_DNA"/>
</dbReference>
<sequence>MLLRDQNLSEWPDLVAFALTHGYDIRFIEAMPLGTAGAEAVARHHVDTATVYAEPAQKYRLRPLAQAPDSGPARRFAVANSAIEIGFISPLSQEFCASCNRLRLTARGRVVYCLGHTESLDLRAALVQGLDDEALTALIRRQVMHHKPKGHEFGSGTHAVSVRMMAIGG</sequence>
<dbReference type="RefSeq" id="WP_065968797.1">
    <property type="nucleotide sequence ID" value="NZ_CP080624.1"/>
</dbReference>
<dbReference type="PANTHER" id="PTHR22960:SF0">
    <property type="entry name" value="MOLYBDENUM COFACTOR BIOSYNTHESIS PROTEIN 1"/>
    <property type="match status" value="1"/>
</dbReference>
<keyword evidence="2" id="KW-0456">Lyase</keyword>
<dbReference type="GO" id="GO:0051539">
    <property type="term" value="F:4 iron, 4 sulfur cluster binding"/>
    <property type="evidence" value="ECO:0007669"/>
    <property type="project" value="UniProtKB-KW"/>
</dbReference>
<dbReference type="GO" id="GO:0006777">
    <property type="term" value="P:Mo-molybdopterin cofactor biosynthetic process"/>
    <property type="evidence" value="ECO:0007669"/>
    <property type="project" value="UniProtKB-KW"/>
</dbReference>
<accession>A0A1C2FX72</accession>
<dbReference type="PANTHER" id="PTHR22960">
    <property type="entry name" value="MOLYBDOPTERIN COFACTOR SYNTHESIS PROTEIN A"/>
    <property type="match status" value="1"/>
</dbReference>
<evidence type="ECO:0000256" key="2">
    <source>
        <dbReference type="ARBA" id="ARBA00023239"/>
    </source>
</evidence>
<dbReference type="CDD" id="cd21117">
    <property type="entry name" value="Twitch_MoaA"/>
    <property type="match status" value="1"/>
</dbReference>
<name>A0A1C2FX72_9GAMM</name>
<dbReference type="GO" id="GO:0061798">
    <property type="term" value="F:GTP 3',8'-cyclase activity"/>
    <property type="evidence" value="ECO:0007669"/>
    <property type="project" value="TreeGrafter"/>
</dbReference>
<dbReference type="Proteomes" id="UP000253250">
    <property type="component" value="Unassembled WGS sequence"/>
</dbReference>
<dbReference type="OrthoDB" id="9763993at2"/>
<dbReference type="Pfam" id="PF06463">
    <property type="entry name" value="Mob_synth_C"/>
    <property type="match status" value="1"/>
</dbReference>
<keyword evidence="1" id="KW-0501">Molybdenum cofactor biosynthesis</keyword>
<dbReference type="InterPro" id="IPR058240">
    <property type="entry name" value="rSAM_sf"/>
</dbReference>
<evidence type="ECO:0000313" key="4">
    <source>
        <dbReference type="Proteomes" id="UP000253250"/>
    </source>
</evidence>
<dbReference type="AlphaFoldDB" id="A0A1C2FX72"/>
<dbReference type="InterPro" id="IPR050105">
    <property type="entry name" value="MoCo_biosynth_MoaA/MoaC"/>
</dbReference>
<evidence type="ECO:0000256" key="1">
    <source>
        <dbReference type="ARBA" id="ARBA00023150"/>
    </source>
</evidence>
<dbReference type="GO" id="GO:0061799">
    <property type="term" value="F:cyclic pyranopterin monophosphate synthase activity"/>
    <property type="evidence" value="ECO:0007669"/>
    <property type="project" value="TreeGrafter"/>
</dbReference>
<dbReference type="STRING" id="163359.A9R16_05340"/>
<evidence type="ECO:0000313" key="3">
    <source>
        <dbReference type="EMBL" id="RCN56829.1"/>
    </source>
</evidence>
<reference evidence="3 4" key="1">
    <citation type="submission" date="2018-02" db="EMBL/GenBank/DDBJ databases">
        <title>Insights into the biology of acidophilic members of the Acidiferrobacteraceae family derived from comparative genomic analyses.</title>
        <authorList>
            <person name="Issotta F."/>
            <person name="Thyssen C."/>
            <person name="Mena C."/>
            <person name="Moya A."/>
            <person name="Bellenberg S."/>
            <person name="Sproer C."/>
            <person name="Covarrubias P.C."/>
            <person name="Sand W."/>
            <person name="Quatrini R."/>
            <person name="Vera M."/>
        </authorList>
    </citation>
    <scope>NUCLEOTIDE SEQUENCE [LARGE SCALE GENOMIC DNA]</scope>
    <source>
        <strain evidence="4">m-1</strain>
    </source>
</reference>
<dbReference type="SUPFAM" id="SSF102114">
    <property type="entry name" value="Radical SAM enzymes"/>
    <property type="match status" value="1"/>
</dbReference>
<dbReference type="Gene3D" id="3.20.20.70">
    <property type="entry name" value="Aldolase class I"/>
    <property type="match status" value="1"/>
</dbReference>
<dbReference type="InterPro" id="IPR013785">
    <property type="entry name" value="Aldolase_TIM"/>
</dbReference>
<keyword evidence="4" id="KW-1185">Reference proteome</keyword>
<organism evidence="3 4">
    <name type="scientific">Acidiferrobacter thiooxydans</name>
    <dbReference type="NCBI Taxonomy" id="163359"/>
    <lineage>
        <taxon>Bacteria</taxon>
        <taxon>Pseudomonadati</taxon>
        <taxon>Pseudomonadota</taxon>
        <taxon>Gammaproteobacteria</taxon>
        <taxon>Acidiferrobacterales</taxon>
        <taxon>Acidiferrobacteraceae</taxon>
        <taxon>Acidiferrobacter</taxon>
    </lineage>
</organism>